<feature type="chain" id="PRO_5036703711" description="Membrane bound FAD containing D-sorbitol dehydrogenase" evidence="1">
    <location>
        <begin position="37"/>
        <end position="173"/>
    </location>
</feature>
<protein>
    <recommendedName>
        <fullName evidence="4">Membrane bound FAD containing D-sorbitol dehydrogenase</fullName>
    </recommendedName>
</protein>
<dbReference type="InterPro" id="IPR024651">
    <property type="entry name" value="FAD-SLDH_ssu"/>
</dbReference>
<dbReference type="EMBL" id="NHSD01000248">
    <property type="protein sequence ID" value="MBK5927451.1"/>
    <property type="molecule type" value="Genomic_DNA"/>
</dbReference>
<gene>
    <name evidence="2" type="ORF">CCR87_08955</name>
</gene>
<sequence>MRPRHRRGIGQPGKGRAVMAGMAALPALALARAALAQTPLAPLSGQISGDAFLDLSRRLTGHHDLSPVLGARILAVLLETGQAQPLADLHVAVSEGATGPAVQEADILRHLLHGWYLGRITIGAQTHLTGFEETLMGRVTADILPLRSYCGGAMGFWAAPPATGPLPLRGDGP</sequence>
<proteinExistence type="predicted"/>
<evidence type="ECO:0008006" key="4">
    <source>
        <dbReference type="Google" id="ProtNLM"/>
    </source>
</evidence>
<comment type="caution">
    <text evidence="2">The sequence shown here is derived from an EMBL/GenBank/DDBJ whole genome shotgun (WGS) entry which is preliminary data.</text>
</comment>
<name>A0A934WIY5_9RHOB</name>
<evidence type="ECO:0000256" key="1">
    <source>
        <dbReference type="SAM" id="SignalP"/>
    </source>
</evidence>
<reference evidence="2" key="1">
    <citation type="submission" date="2017-05" db="EMBL/GenBank/DDBJ databases">
        <authorList>
            <person name="Imhoff J.F."/>
            <person name="Rahn T."/>
            <person name="Kuenzel S."/>
            <person name="Neulinger S.C."/>
        </authorList>
    </citation>
    <scope>NUCLEOTIDE SEQUENCE</scope>
    <source>
        <strain evidence="2">LMG 28126</strain>
    </source>
</reference>
<keyword evidence="3" id="KW-1185">Reference proteome</keyword>
<dbReference type="AlphaFoldDB" id="A0A934WIY5"/>
<organism evidence="2 3">
    <name type="scientific">Rhodobaculum claviforme</name>
    <dbReference type="NCBI Taxonomy" id="1549854"/>
    <lineage>
        <taxon>Bacteria</taxon>
        <taxon>Pseudomonadati</taxon>
        <taxon>Pseudomonadota</taxon>
        <taxon>Alphaproteobacteria</taxon>
        <taxon>Rhodobacterales</taxon>
        <taxon>Paracoccaceae</taxon>
        <taxon>Rhodobaculum</taxon>
    </lineage>
</organism>
<keyword evidence="1" id="KW-0732">Signal</keyword>
<dbReference type="Proteomes" id="UP000706333">
    <property type="component" value="Unassembled WGS sequence"/>
</dbReference>
<feature type="signal peptide" evidence="1">
    <location>
        <begin position="1"/>
        <end position="36"/>
    </location>
</feature>
<evidence type="ECO:0000313" key="2">
    <source>
        <dbReference type="EMBL" id="MBK5927451.1"/>
    </source>
</evidence>
<evidence type="ECO:0000313" key="3">
    <source>
        <dbReference type="Proteomes" id="UP000706333"/>
    </source>
</evidence>
<accession>A0A934WIY5</accession>
<dbReference type="Pfam" id="PF12318">
    <property type="entry name" value="FAD-SLDH"/>
    <property type="match status" value="1"/>
</dbReference>
<reference evidence="2" key="2">
    <citation type="journal article" date="2020" name="Microorganisms">
        <title>Osmotic Adaptation and Compatible Solute Biosynthesis of Phototrophic Bacteria as Revealed from Genome Analyses.</title>
        <authorList>
            <person name="Imhoff J.F."/>
            <person name="Rahn T."/>
            <person name="Kunzel S."/>
            <person name="Keller A."/>
            <person name="Neulinger S.C."/>
        </authorList>
    </citation>
    <scope>NUCLEOTIDE SEQUENCE</scope>
    <source>
        <strain evidence="2">LMG 28126</strain>
    </source>
</reference>